<dbReference type="Proteomes" id="UP000005237">
    <property type="component" value="Unassembled WGS sequence"/>
</dbReference>
<dbReference type="AlphaFoldDB" id="A0A8R1I4P4"/>
<protein>
    <submittedName>
        <fullName evidence="1">Uncharacterized protein</fullName>
    </submittedName>
</protein>
<dbReference type="OMA" id="DSAIACW"/>
<reference evidence="1" key="2">
    <citation type="submission" date="2022-06" db="UniProtKB">
        <authorList>
            <consortium name="EnsemblMetazoa"/>
        </authorList>
    </citation>
    <scope>IDENTIFICATION</scope>
    <source>
        <strain evidence="1">DF5081</strain>
    </source>
</reference>
<accession>A0A8R1I4P4</accession>
<reference evidence="2" key="1">
    <citation type="submission" date="2010-08" db="EMBL/GenBank/DDBJ databases">
        <authorList>
            <consortium name="Caenorhabditis japonica Sequencing Consortium"/>
            <person name="Wilson R.K."/>
        </authorList>
    </citation>
    <scope>NUCLEOTIDE SEQUENCE [LARGE SCALE GENOMIC DNA]</scope>
    <source>
        <strain evidence="2">DF5081</strain>
    </source>
</reference>
<name>A0A8R1I4P4_CAEJA</name>
<proteinExistence type="predicted"/>
<dbReference type="EnsemblMetazoa" id="CJA18137.1">
    <property type="protein sequence ID" value="CJA18137.1"/>
    <property type="gene ID" value="WBGene00137341"/>
</dbReference>
<keyword evidence="2" id="KW-1185">Reference proteome</keyword>
<evidence type="ECO:0000313" key="1">
    <source>
        <dbReference type="EnsemblMetazoa" id="CJA18137.1"/>
    </source>
</evidence>
<organism evidence="1 2">
    <name type="scientific">Caenorhabditis japonica</name>
    <dbReference type="NCBI Taxonomy" id="281687"/>
    <lineage>
        <taxon>Eukaryota</taxon>
        <taxon>Metazoa</taxon>
        <taxon>Ecdysozoa</taxon>
        <taxon>Nematoda</taxon>
        <taxon>Chromadorea</taxon>
        <taxon>Rhabditida</taxon>
        <taxon>Rhabditina</taxon>
        <taxon>Rhabditomorpha</taxon>
        <taxon>Rhabditoidea</taxon>
        <taxon>Rhabditidae</taxon>
        <taxon>Peloderinae</taxon>
        <taxon>Caenorhabditis</taxon>
    </lineage>
</organism>
<evidence type="ECO:0000313" key="2">
    <source>
        <dbReference type="Proteomes" id="UP000005237"/>
    </source>
</evidence>
<sequence length="702" mass="77903">MTDAPEKKRRKLTSALREAIGAHTQKTEENIEKPIYLALISDNKSAQDLLNKIQASRRPQAVLEATLKICEEKKCEAHVEEAFLSIFQKHFSVLGIDSAIACWKLLEEHLNKSESSNEIAIACEFIGTANLLGHGFGKLFQNIKSGLPIVIRNSWNRVRKVDALTLSYSFAMLLVAENMYGDSASSQSQSLSEFWKTEILTEKSIKKDFGMRMISALAENNESIAEAEISDDQIDFLAKVFLNHIEFFFGTLSASNFSQLLVKVIETHLEKNQLKSLAARIRSAEISITPNLYYALISVTRSSLELSDSEIVSIESLETLKLKEVAKFLPSVCEVQAKTNSTWKLAKKLENLLEFIEILIAGNGSGSVGEDNSYLSAFSLLLINLSIIFDNSTVSERILKQAPKDVIDKLAKASKGLEGQIPKIIKNVKKQLEEENAPAKYSNKTAAQVIEGLEATENTSVSDAISLLQDVHTLEVKKEVFDAVVKFVEEIPGGEGLEEIKLFKLIVGIYGGSPLESLALQVICSRLAADGWMEIDRTPGTEQSEESWFTVLVELIDLLDFIVRSAKNSIIKSFTALFCQLFSQLLKNTQKFARNSSSAVLSRTLTPEATTLCVLRRHKLIQDVARLVDAMKRNESYFAMLTASIIGDAVFYGSDSILAMSKLHSLADKNASALLATNLPAVERTRYKKFLSTITRASKRVY</sequence>